<dbReference type="InterPro" id="IPR020622">
    <property type="entry name" value="Ala_racemase_pyridoxalP-BS"/>
</dbReference>
<proteinExistence type="inferred from homology"/>
<dbReference type="EC" id="5.1.1.1" evidence="4"/>
<dbReference type="InterPro" id="IPR011079">
    <property type="entry name" value="Ala_racemase_C"/>
</dbReference>
<dbReference type="PROSITE" id="PS00395">
    <property type="entry name" value="ALANINE_RACEMASE"/>
    <property type="match status" value="1"/>
</dbReference>
<keyword evidence="2 4" id="KW-0663">Pyridoxal phosphate</keyword>
<organism evidence="8 9">
    <name type="scientific">Gaiella occulta</name>
    <dbReference type="NCBI Taxonomy" id="1002870"/>
    <lineage>
        <taxon>Bacteria</taxon>
        <taxon>Bacillati</taxon>
        <taxon>Actinomycetota</taxon>
        <taxon>Thermoleophilia</taxon>
        <taxon>Gaiellales</taxon>
        <taxon>Gaiellaceae</taxon>
        <taxon>Gaiella</taxon>
    </lineage>
</organism>
<dbReference type="GO" id="GO:0005829">
    <property type="term" value="C:cytosol"/>
    <property type="evidence" value="ECO:0007669"/>
    <property type="project" value="TreeGrafter"/>
</dbReference>
<keyword evidence="9" id="KW-1185">Reference proteome</keyword>
<feature type="domain" description="Alanine racemase C-terminal" evidence="7">
    <location>
        <begin position="219"/>
        <end position="340"/>
    </location>
</feature>
<dbReference type="SMART" id="SM01005">
    <property type="entry name" value="Ala_racemase_C"/>
    <property type="match status" value="1"/>
</dbReference>
<comment type="similarity">
    <text evidence="4">Belongs to the alanine racemase family.</text>
</comment>
<dbReference type="OrthoDB" id="9813814at2"/>
<accession>A0A7M2YY56</accession>
<evidence type="ECO:0000259" key="7">
    <source>
        <dbReference type="SMART" id="SM01005"/>
    </source>
</evidence>
<evidence type="ECO:0000313" key="9">
    <source>
        <dbReference type="Proteomes" id="UP000254134"/>
    </source>
</evidence>
<evidence type="ECO:0000256" key="1">
    <source>
        <dbReference type="ARBA" id="ARBA00001933"/>
    </source>
</evidence>
<comment type="caution">
    <text evidence="8">The sequence shown here is derived from an EMBL/GenBank/DDBJ whole genome shotgun (WGS) entry which is preliminary data.</text>
</comment>
<evidence type="ECO:0000313" key="8">
    <source>
        <dbReference type="EMBL" id="RDI74509.1"/>
    </source>
</evidence>
<dbReference type="InterPro" id="IPR029066">
    <property type="entry name" value="PLP-binding_barrel"/>
</dbReference>
<dbReference type="InterPro" id="IPR000821">
    <property type="entry name" value="Ala_racemase"/>
</dbReference>
<dbReference type="Proteomes" id="UP000254134">
    <property type="component" value="Unassembled WGS sequence"/>
</dbReference>
<dbReference type="GO" id="GO:0030632">
    <property type="term" value="P:D-alanine biosynthetic process"/>
    <property type="evidence" value="ECO:0007669"/>
    <property type="project" value="UniProtKB-UniRule"/>
</dbReference>
<evidence type="ECO:0000256" key="6">
    <source>
        <dbReference type="PIRSR" id="PIRSR600821-52"/>
    </source>
</evidence>
<comment type="catalytic activity">
    <reaction evidence="4">
        <text>L-alanine = D-alanine</text>
        <dbReference type="Rhea" id="RHEA:20249"/>
        <dbReference type="ChEBI" id="CHEBI:57416"/>
        <dbReference type="ChEBI" id="CHEBI:57972"/>
        <dbReference type="EC" id="5.1.1.1"/>
    </reaction>
</comment>
<feature type="active site" description="Proton acceptor; specific for D-alanine" evidence="4">
    <location>
        <position position="40"/>
    </location>
</feature>
<dbReference type="SUPFAM" id="SSF51419">
    <property type="entry name" value="PLP-binding barrel"/>
    <property type="match status" value="1"/>
</dbReference>
<evidence type="ECO:0000256" key="2">
    <source>
        <dbReference type="ARBA" id="ARBA00022898"/>
    </source>
</evidence>
<evidence type="ECO:0000256" key="5">
    <source>
        <dbReference type="PIRSR" id="PIRSR600821-50"/>
    </source>
</evidence>
<reference evidence="8 9" key="1">
    <citation type="submission" date="2018-07" db="EMBL/GenBank/DDBJ databases">
        <title>High-quality-draft genome sequence of Gaiella occulta.</title>
        <authorList>
            <person name="Severino R."/>
            <person name="Froufe H.J.C."/>
            <person name="Rainey F.A."/>
            <person name="Barroso C."/>
            <person name="Albuquerque L."/>
            <person name="Lobo-Da-Cunha A."/>
            <person name="Da Costa M.S."/>
            <person name="Egas C."/>
        </authorList>
    </citation>
    <scope>NUCLEOTIDE SEQUENCE [LARGE SCALE GENOMIC DNA]</scope>
    <source>
        <strain evidence="8 9">F2-233</strain>
    </source>
</reference>
<dbReference type="GO" id="GO:0030170">
    <property type="term" value="F:pyridoxal phosphate binding"/>
    <property type="evidence" value="ECO:0007669"/>
    <property type="project" value="UniProtKB-UniRule"/>
</dbReference>
<reference evidence="9" key="2">
    <citation type="journal article" date="2019" name="MicrobiologyOpen">
        <title>High-quality draft genome sequence of Gaiella occulta isolated from a 150 meter deep mineral water borehole and comparison with the genome sequences of other deep-branching lineages of the phylum Actinobacteria.</title>
        <authorList>
            <person name="Severino R."/>
            <person name="Froufe H.J.C."/>
            <person name="Barroso C."/>
            <person name="Albuquerque L."/>
            <person name="Lobo-da-Cunha A."/>
            <person name="da Costa M.S."/>
            <person name="Egas C."/>
        </authorList>
    </citation>
    <scope>NUCLEOTIDE SEQUENCE [LARGE SCALE GENOMIC DNA]</scope>
    <source>
        <strain evidence="9">F2-233</strain>
    </source>
</reference>
<comment type="cofactor">
    <cofactor evidence="1 4 5">
        <name>pyridoxal 5'-phosphate</name>
        <dbReference type="ChEBI" id="CHEBI:597326"/>
    </cofactor>
</comment>
<dbReference type="EMBL" id="QQZY01000003">
    <property type="protein sequence ID" value="RDI74509.1"/>
    <property type="molecule type" value="Genomic_DNA"/>
</dbReference>
<keyword evidence="3 4" id="KW-0413">Isomerase</keyword>
<feature type="binding site" evidence="4 6">
    <location>
        <position position="287"/>
    </location>
    <ligand>
        <name>substrate</name>
    </ligand>
</feature>
<dbReference type="GO" id="GO:0008784">
    <property type="term" value="F:alanine racemase activity"/>
    <property type="evidence" value="ECO:0007669"/>
    <property type="project" value="UniProtKB-UniRule"/>
</dbReference>
<protein>
    <recommendedName>
        <fullName evidence="4">Alanine racemase</fullName>
        <ecNumber evidence="4">5.1.1.1</ecNumber>
    </recommendedName>
</protein>
<dbReference type="Pfam" id="PF00842">
    <property type="entry name" value="Ala_racemase_C"/>
    <property type="match status" value="1"/>
</dbReference>
<dbReference type="PRINTS" id="PR00992">
    <property type="entry name" value="ALARACEMASE"/>
</dbReference>
<dbReference type="NCBIfam" id="TIGR00492">
    <property type="entry name" value="alr"/>
    <property type="match status" value="1"/>
</dbReference>
<feature type="active site" description="Proton acceptor; specific for L-alanine" evidence="4">
    <location>
        <position position="240"/>
    </location>
</feature>
<dbReference type="InterPro" id="IPR009006">
    <property type="entry name" value="Ala_racemase/Decarboxylase_C"/>
</dbReference>
<dbReference type="PANTHER" id="PTHR30511:SF0">
    <property type="entry name" value="ALANINE RACEMASE, CATABOLIC-RELATED"/>
    <property type="match status" value="1"/>
</dbReference>
<evidence type="ECO:0000256" key="4">
    <source>
        <dbReference type="HAMAP-Rule" id="MF_01201"/>
    </source>
</evidence>
<dbReference type="PANTHER" id="PTHR30511">
    <property type="entry name" value="ALANINE RACEMASE"/>
    <property type="match status" value="1"/>
</dbReference>
<dbReference type="Pfam" id="PF01168">
    <property type="entry name" value="Ala_racemase_N"/>
    <property type="match status" value="1"/>
</dbReference>
<name>A0A7M2YY56_9ACTN</name>
<feature type="modified residue" description="N6-(pyridoxal phosphate)lysine" evidence="4 5">
    <location>
        <position position="40"/>
    </location>
</feature>
<feature type="binding site" evidence="4 6">
    <location>
        <position position="127"/>
    </location>
    <ligand>
        <name>substrate</name>
    </ligand>
</feature>
<dbReference type="Gene3D" id="3.20.20.10">
    <property type="entry name" value="Alanine racemase"/>
    <property type="match status" value="1"/>
</dbReference>
<comment type="pathway">
    <text evidence="4">Amino-acid biosynthesis; D-alanine biosynthesis; D-alanine from L-alanine: step 1/1.</text>
</comment>
<evidence type="ECO:0000256" key="3">
    <source>
        <dbReference type="ARBA" id="ARBA00023235"/>
    </source>
</evidence>
<dbReference type="Gene3D" id="2.40.37.10">
    <property type="entry name" value="Lyase, Ornithine Decarboxylase, Chain A, domain 1"/>
    <property type="match status" value="1"/>
</dbReference>
<dbReference type="UniPathway" id="UPA00042">
    <property type="reaction ID" value="UER00497"/>
</dbReference>
<dbReference type="CDD" id="cd00430">
    <property type="entry name" value="PLPDE_III_AR"/>
    <property type="match status" value="1"/>
</dbReference>
<comment type="function">
    <text evidence="4">Catalyzes the interconversion of L-alanine and D-alanine. May also act on other amino acids.</text>
</comment>
<dbReference type="AlphaFoldDB" id="A0A7M2YY56"/>
<dbReference type="InterPro" id="IPR001608">
    <property type="entry name" value="Ala_racemase_N"/>
</dbReference>
<dbReference type="SUPFAM" id="SSF50621">
    <property type="entry name" value="Alanine racemase C-terminal domain-like"/>
    <property type="match status" value="1"/>
</dbReference>
<gene>
    <name evidence="8" type="ORF">Gocc_1398</name>
</gene>
<dbReference type="HAMAP" id="MF_01201">
    <property type="entry name" value="Ala_racemase"/>
    <property type="match status" value="1"/>
</dbReference>
<sequence length="345" mass="35516">MRENAVVARSHFTLSLAAVRHNARTLIGALGGAELWAVVKADGYGHGAADVARAALAEGATALCVATAGEAAALRPDFPHARVIVLGPSGPDDVRAAREIGLEIVVSDGPVPDGVPVHLKLDTGMGRWGLSEVPAPGRDVVGLMSHFASADSDPAFTRLQTGRFLEATAPYSHLTRHLANSAGALRYPEARLDAARCGIALYGISPFGGDPGDDGLRPALRWESEIALVKTLRPGESTGYGRRFVAGAPTCIGIVPVGYADGFRRAMSGTEVLVAGRRATVVGTVSMDALAVALPDGGSVGDPVTLVGDGVLIEQHACVSGTIGYEIACGLVTRPPRAQREVVGA</sequence>